<feature type="domain" description="DUF6594" evidence="3">
    <location>
        <begin position="215"/>
        <end position="407"/>
    </location>
</feature>
<organism evidence="4 5">
    <name type="scientific">Seiridium unicorne</name>
    <dbReference type="NCBI Taxonomy" id="138068"/>
    <lineage>
        <taxon>Eukaryota</taxon>
        <taxon>Fungi</taxon>
        <taxon>Dikarya</taxon>
        <taxon>Ascomycota</taxon>
        <taxon>Pezizomycotina</taxon>
        <taxon>Sordariomycetes</taxon>
        <taxon>Xylariomycetidae</taxon>
        <taxon>Amphisphaeriales</taxon>
        <taxon>Sporocadaceae</taxon>
        <taxon>Seiridium</taxon>
    </lineage>
</organism>
<dbReference type="PANTHER" id="PTHR34502:SF5">
    <property type="entry name" value="DUF6594 DOMAIN-CONTAINING PROTEIN"/>
    <property type="match status" value="1"/>
</dbReference>
<dbReference type="InterPro" id="IPR046529">
    <property type="entry name" value="DUF6594"/>
</dbReference>
<feature type="compositionally biased region" description="Low complexity" evidence="1">
    <location>
        <begin position="22"/>
        <end position="40"/>
    </location>
</feature>
<accession>A0ABR2VHG1</accession>
<feature type="region of interest" description="Disordered" evidence="1">
    <location>
        <begin position="14"/>
        <end position="72"/>
    </location>
</feature>
<feature type="compositionally biased region" description="Polar residues" evidence="1">
    <location>
        <begin position="43"/>
        <end position="72"/>
    </location>
</feature>
<dbReference type="Pfam" id="PF20237">
    <property type="entry name" value="DUF6594"/>
    <property type="match status" value="1"/>
</dbReference>
<dbReference type="Proteomes" id="UP001408356">
    <property type="component" value="Unassembled WGS sequence"/>
</dbReference>
<gene>
    <name evidence="4" type="ORF">SUNI508_02768</name>
</gene>
<keyword evidence="2" id="KW-0812">Transmembrane</keyword>
<feature type="compositionally biased region" description="Polar residues" evidence="1">
    <location>
        <begin position="164"/>
        <end position="185"/>
    </location>
</feature>
<evidence type="ECO:0000313" key="5">
    <source>
        <dbReference type="Proteomes" id="UP001408356"/>
    </source>
</evidence>
<evidence type="ECO:0000259" key="3">
    <source>
        <dbReference type="Pfam" id="PF20237"/>
    </source>
</evidence>
<sequence>MNAMNEAGLAEQGGIPIPLSLRPGTSRPVVPTPTTAAPRGVTEEQNPSESFAPSEVNQVNTSRQADRSTNLGNRVESLLPGWPTIAFQQYSRYNTAQSRKFDLLARRALIDQQTKIWSLGRALREQDENDGQNNKDRLKKLIFDPEQLLHAHCQVAGPHVPYPTAQQASAEPTAQESGQAPNNGLTQQIPVEAYSKGSKQTPQDSLIQDAGNSAGYKYIQDPKDNILEALSQRLINYYTLTILSSQVDKLPQVSNYTYNNFLRLVQGEQLEDDAWQALTEDENDFITTRAGQLHEMFGCLLHGKSWFGIKKTFLRMFRYRDESLTDTKNKYVNPYFLSVLVRVSVGLFCIVMLVGPVGILLLVPLTDAQSLGVVVGFSSLVVLVLSALQGEFYSTLIGFSTYIAVLVSSLSNLHQVQC</sequence>
<feature type="transmembrane region" description="Helical" evidence="2">
    <location>
        <begin position="335"/>
        <end position="363"/>
    </location>
</feature>
<evidence type="ECO:0000313" key="4">
    <source>
        <dbReference type="EMBL" id="KAK9426327.1"/>
    </source>
</evidence>
<feature type="transmembrane region" description="Helical" evidence="2">
    <location>
        <begin position="370"/>
        <end position="388"/>
    </location>
</feature>
<evidence type="ECO:0000256" key="1">
    <source>
        <dbReference type="SAM" id="MobiDB-lite"/>
    </source>
</evidence>
<proteinExistence type="predicted"/>
<dbReference type="PANTHER" id="PTHR34502">
    <property type="entry name" value="DUF6594 DOMAIN-CONTAINING PROTEIN-RELATED"/>
    <property type="match status" value="1"/>
</dbReference>
<feature type="region of interest" description="Disordered" evidence="1">
    <location>
        <begin position="159"/>
        <end position="185"/>
    </location>
</feature>
<keyword evidence="2" id="KW-0472">Membrane</keyword>
<keyword evidence="5" id="KW-1185">Reference proteome</keyword>
<keyword evidence="2" id="KW-1133">Transmembrane helix</keyword>
<comment type="caution">
    <text evidence="4">The sequence shown here is derived from an EMBL/GenBank/DDBJ whole genome shotgun (WGS) entry which is preliminary data.</text>
</comment>
<reference evidence="4 5" key="1">
    <citation type="journal article" date="2024" name="J. Plant Pathol.">
        <title>Sequence and assembly of the genome of Seiridium unicorne, isolate CBS 538.82, causal agent of cypress canker disease.</title>
        <authorList>
            <person name="Scali E."/>
            <person name="Rocca G.D."/>
            <person name="Danti R."/>
            <person name="Garbelotto M."/>
            <person name="Barberini S."/>
            <person name="Baroncelli R."/>
            <person name="Emiliani G."/>
        </authorList>
    </citation>
    <scope>NUCLEOTIDE SEQUENCE [LARGE SCALE GENOMIC DNA]</scope>
    <source>
        <strain evidence="4 5">BM-138-508</strain>
    </source>
</reference>
<dbReference type="EMBL" id="JARVKF010000002">
    <property type="protein sequence ID" value="KAK9426327.1"/>
    <property type="molecule type" value="Genomic_DNA"/>
</dbReference>
<protein>
    <submittedName>
        <fullName evidence="4">DUF6594 domain-containing protein</fullName>
    </submittedName>
</protein>
<name>A0ABR2VHG1_9PEZI</name>
<feature type="transmembrane region" description="Helical" evidence="2">
    <location>
        <begin position="394"/>
        <end position="413"/>
    </location>
</feature>
<evidence type="ECO:0000256" key="2">
    <source>
        <dbReference type="SAM" id="Phobius"/>
    </source>
</evidence>